<organism evidence="3 4">
    <name type="scientific">Micromonospora sediminicola</name>
    <dbReference type="NCBI Taxonomy" id="946078"/>
    <lineage>
        <taxon>Bacteria</taxon>
        <taxon>Bacillati</taxon>
        <taxon>Actinomycetota</taxon>
        <taxon>Actinomycetes</taxon>
        <taxon>Micromonosporales</taxon>
        <taxon>Micromonosporaceae</taxon>
        <taxon>Micromonospora</taxon>
    </lineage>
</organism>
<feature type="transmembrane region" description="Helical" evidence="2">
    <location>
        <begin position="57"/>
        <end position="76"/>
    </location>
</feature>
<feature type="region of interest" description="Disordered" evidence="1">
    <location>
        <begin position="289"/>
        <end position="323"/>
    </location>
</feature>
<feature type="transmembrane region" description="Helical" evidence="2">
    <location>
        <begin position="34"/>
        <end position="51"/>
    </location>
</feature>
<evidence type="ECO:0000313" key="3">
    <source>
        <dbReference type="EMBL" id="SBT65661.1"/>
    </source>
</evidence>
<dbReference type="RefSeq" id="WP_091573574.1">
    <property type="nucleotide sequence ID" value="NZ_FLRH01000003.1"/>
</dbReference>
<protein>
    <submittedName>
        <fullName evidence="3">PrgI family protein</fullName>
    </submittedName>
</protein>
<dbReference type="InterPro" id="IPR024414">
    <property type="entry name" value="Uncharacterised_PrgI"/>
</dbReference>
<evidence type="ECO:0000256" key="1">
    <source>
        <dbReference type="SAM" id="MobiDB-lite"/>
    </source>
</evidence>
<accession>A0A1A9B9B1</accession>
<evidence type="ECO:0000256" key="2">
    <source>
        <dbReference type="SAM" id="Phobius"/>
    </source>
</evidence>
<dbReference type="STRING" id="946078.GA0070622_2662"/>
<reference evidence="4" key="1">
    <citation type="submission" date="2016-06" db="EMBL/GenBank/DDBJ databases">
        <authorList>
            <person name="Varghese N."/>
            <person name="Submissions Spin"/>
        </authorList>
    </citation>
    <scope>NUCLEOTIDE SEQUENCE [LARGE SCALE GENOMIC DNA]</scope>
    <source>
        <strain evidence="4">DSM 45794</strain>
    </source>
</reference>
<dbReference type="EMBL" id="FLRH01000003">
    <property type="protein sequence ID" value="SBT65661.1"/>
    <property type="molecule type" value="Genomic_DNA"/>
</dbReference>
<dbReference type="Proteomes" id="UP000199558">
    <property type="component" value="Unassembled WGS sequence"/>
</dbReference>
<name>A0A1A9B9B1_9ACTN</name>
<proteinExistence type="predicted"/>
<keyword evidence="2" id="KW-0812">Transmembrane</keyword>
<keyword evidence="2" id="KW-1133">Transmembrane helix</keyword>
<evidence type="ECO:0000313" key="4">
    <source>
        <dbReference type="Proteomes" id="UP000199558"/>
    </source>
</evidence>
<keyword evidence="4" id="KW-1185">Reference proteome</keyword>
<feature type="compositionally biased region" description="Basic residues" evidence="1">
    <location>
        <begin position="311"/>
        <end position="323"/>
    </location>
</feature>
<dbReference type="AlphaFoldDB" id="A0A1A9B9B1"/>
<dbReference type="OrthoDB" id="3354527at2"/>
<gene>
    <name evidence="3" type="ORF">GA0070622_2662</name>
</gene>
<dbReference type="Pfam" id="PF12666">
    <property type="entry name" value="PrgI"/>
    <property type="match status" value="1"/>
</dbReference>
<keyword evidence="2" id="KW-0472">Membrane</keyword>
<sequence length="323" mass="34151">MSRHDERADPGRVRMPADVDAPDKVLYGLTFRQLAILAVAALAFYGVWRALHQVVPAPVLVGAAVVGGGLVFGVAVGRRDGLPLDGWLLAAVRHARAPRALSTTDTTSKTPDWVQAPTTRVMLPAPLKLPADAIDDAGEIRLGAARAAMVATTNVNLALRTGDEQAALVDTFGRWLNSLSAPTQIVVSAQPVDLHSAAHSLAHAAMRLPHPALTDAACDHARFLDDLAARKDPLRRQVLIVTGTRAGERGEHTARRRADDTVRALSGLGVTTRALDGPAVTAALAAAADPYRPPRPGGLAAPDTVITSPTPHRRHRHGRSRPT</sequence>